<dbReference type="InterPro" id="IPR027417">
    <property type="entry name" value="P-loop_NTPase"/>
</dbReference>
<dbReference type="EMBL" id="MRDB01000137">
    <property type="protein sequence ID" value="RKL21408.1"/>
    <property type="molecule type" value="Genomic_DNA"/>
</dbReference>
<accession>A0A420RWQ7</accession>
<dbReference type="Gene3D" id="3.40.50.300">
    <property type="entry name" value="P-loop containing nucleotide triphosphate hydrolases"/>
    <property type="match status" value="1"/>
</dbReference>
<name>A0A420RWQ7_GIBIN</name>
<comment type="caution">
    <text evidence="1">The sequence shown here is derived from an EMBL/GenBank/DDBJ whole genome shotgun (WGS) entry which is preliminary data.</text>
</comment>
<evidence type="ECO:0008006" key="3">
    <source>
        <dbReference type="Google" id="ProtNLM"/>
    </source>
</evidence>
<proteinExistence type="predicted"/>
<dbReference type="Pfam" id="PF03237">
    <property type="entry name" value="Terminase_6N"/>
    <property type="match status" value="1"/>
</dbReference>
<dbReference type="Proteomes" id="UP000283569">
    <property type="component" value="Unassembled WGS sequence"/>
</dbReference>
<organism evidence="1 2">
    <name type="scientific">Gibberella intermedia</name>
    <name type="common">Bulb rot disease fungus</name>
    <name type="synonym">Fusarium proliferatum</name>
    <dbReference type="NCBI Taxonomy" id="948311"/>
    <lineage>
        <taxon>Eukaryota</taxon>
        <taxon>Fungi</taxon>
        <taxon>Dikarya</taxon>
        <taxon>Ascomycota</taxon>
        <taxon>Pezizomycotina</taxon>
        <taxon>Sordariomycetes</taxon>
        <taxon>Hypocreomycetidae</taxon>
        <taxon>Hypocreales</taxon>
        <taxon>Nectriaceae</taxon>
        <taxon>Fusarium</taxon>
        <taxon>Fusarium fujikuroi species complex</taxon>
    </lineage>
</organism>
<evidence type="ECO:0000313" key="2">
    <source>
        <dbReference type="Proteomes" id="UP000283569"/>
    </source>
</evidence>
<gene>
    <name evidence="1" type="ORF">BFJ72_g14881</name>
</gene>
<evidence type="ECO:0000313" key="1">
    <source>
        <dbReference type="EMBL" id="RKL21408.1"/>
    </source>
</evidence>
<protein>
    <recommendedName>
        <fullName evidence="3">Terminase large subunit gp17-like C-terminal domain-containing protein</fullName>
    </recommendedName>
</protein>
<reference evidence="1 2" key="1">
    <citation type="journal article" date="2018" name="Sci. Rep.">
        <title>Characterisation of pathogen-specific regions and novel effector candidates in Fusarium oxysporum f. sp. cepae.</title>
        <authorList>
            <person name="Armitage A.D."/>
            <person name="Taylor A."/>
            <person name="Sobczyk M.K."/>
            <person name="Baxter L."/>
            <person name="Greenfield B.P."/>
            <person name="Bates H.J."/>
            <person name="Wilson F."/>
            <person name="Jackson A.C."/>
            <person name="Ott S."/>
            <person name="Harrison R.J."/>
            <person name="Clarkson J.P."/>
        </authorList>
    </citation>
    <scope>NUCLEOTIDE SEQUENCE [LARGE SCALE GENOMIC DNA]</scope>
    <source>
        <strain evidence="1 2">Fp_A8</strain>
    </source>
</reference>
<sequence length="580" mass="65565">MATPAKAKPAARKVGRPSKYKPEYVELAKKLCMLGLTDKELAEFFEVAESTLNLWKQEHPEFSESLKGGKATADAEVVEKLFRRATGYEHPEDDIRAVNGEIVITPTIKHYPPDTTAAIFWLKNRQPQRWRDKVEMEHANTGNLLLDRQLARWYALKDHPVQLALIDAVSEGVRFPLVPAGRRSGKTERFKRFLVKQANRVPGPYFAAAPTHDQAKKIFWDDLKAFTLSVAHSRPPSESDRIVFLPNGSELHVIGLDKPQRIEGIPWKGGGIDEFADIKSDAWEANILPALNTVNPLDPEYRAWCWLLGVPDGLNHYYDLCSRADTGEDPNFKVFHWKSAEILPPDVMSAMKRAMSEKQFKQEFEASFETASGRIYEDYSKANHTAEHIQPHEQLLWMHDQNYTPLSSAIGVRRGDGGKDLLLLDEIVLTSAVSKQSAMEFVERYKGHKNRHVLVYGDPAGQAGEKHGHASDYSDIEGVLRANDWTFSRRVKPAHPAIKDRQNAVRAKIKTADGHRSLFVNPATAKWCDKGLATVQLQEGSTFQEDQKNQYQHITTAIGYCVDYEWPVIKAEASAFTFRI</sequence>
<dbReference type="AlphaFoldDB" id="A0A420RWQ7"/>